<gene>
    <name evidence="3" type="primary">cpnA</name>
    <name evidence="3" type="ORF">KPC_1335</name>
</gene>
<dbReference type="AlphaFoldDB" id="A0A2U3MXJ5"/>
<organism evidence="3 4">
    <name type="scientific">Acinetobacter stercoris</name>
    <dbReference type="NCBI Taxonomy" id="2126983"/>
    <lineage>
        <taxon>Bacteria</taxon>
        <taxon>Pseudomonadati</taxon>
        <taxon>Pseudomonadota</taxon>
        <taxon>Gammaproteobacteria</taxon>
        <taxon>Moraxellales</taxon>
        <taxon>Moraxellaceae</taxon>
        <taxon>Acinetobacter</taxon>
    </lineage>
</organism>
<dbReference type="RefSeq" id="WP_121973655.1">
    <property type="nucleotide sequence ID" value="NZ_OOGT01000044.1"/>
</dbReference>
<protein>
    <submittedName>
        <fullName evidence="3">Cyclopentanol dehydrogenase</fullName>
        <ecNumber evidence="3">1.1.1.163</ecNumber>
    </submittedName>
</protein>
<sequence length="254" mass="27310">MAKVQLLQDKKVIVTGAARGLGRDFAEAIASAGAKVVMMDILEDLVLSEASKLKSQGLQVEATVVDLSNISSIERAVEFAVAQLDELDGLVNCAAMATNVGGKDMLNYDPDLWDRVMNVNVKGTWLMTRACVPYLKKSVAGKVVNIASDTALWGAPKLMAYVASKGALIAMTRSMARELGEFNISINTISPGLTLVEATEYVPEERHNLYVNGRAIQRQQVPDDLNGTALFLLSDLSSFVTGQNIPVNGGFVFN</sequence>
<evidence type="ECO:0000256" key="1">
    <source>
        <dbReference type="ARBA" id="ARBA00006484"/>
    </source>
</evidence>
<proteinExistence type="inferred from homology"/>
<dbReference type="PROSITE" id="PS00061">
    <property type="entry name" value="ADH_SHORT"/>
    <property type="match status" value="1"/>
</dbReference>
<dbReference type="InterPro" id="IPR020904">
    <property type="entry name" value="Sc_DH/Rdtase_CS"/>
</dbReference>
<dbReference type="EMBL" id="OOGT01000044">
    <property type="protein sequence ID" value="SPL70157.1"/>
    <property type="molecule type" value="Genomic_DNA"/>
</dbReference>
<dbReference type="EC" id="1.1.1.163" evidence="3"/>
<dbReference type="Pfam" id="PF13561">
    <property type="entry name" value="adh_short_C2"/>
    <property type="match status" value="1"/>
</dbReference>
<dbReference type="PANTHER" id="PTHR24321:SF8">
    <property type="entry name" value="ESTRADIOL 17-BETA-DEHYDROGENASE 8-RELATED"/>
    <property type="match status" value="1"/>
</dbReference>
<dbReference type="GO" id="GO:0055041">
    <property type="term" value="F:cyclopentanol dehydrogenase activity"/>
    <property type="evidence" value="ECO:0007669"/>
    <property type="project" value="UniProtKB-EC"/>
</dbReference>
<keyword evidence="4" id="KW-1185">Reference proteome</keyword>
<dbReference type="OrthoDB" id="7301144at2"/>
<keyword evidence="2 3" id="KW-0560">Oxidoreductase</keyword>
<reference evidence="4" key="1">
    <citation type="submission" date="2018-03" db="EMBL/GenBank/DDBJ databases">
        <authorList>
            <person name="Blom J."/>
        </authorList>
    </citation>
    <scope>NUCLEOTIDE SEQUENCE [LARGE SCALE GENOMIC DNA]</scope>
    <source>
        <strain evidence="4">KPC-SM-21</strain>
    </source>
</reference>
<dbReference type="InterPro" id="IPR036291">
    <property type="entry name" value="NAD(P)-bd_dom_sf"/>
</dbReference>
<dbReference type="InterPro" id="IPR002347">
    <property type="entry name" value="SDR_fam"/>
</dbReference>
<dbReference type="CDD" id="cd05233">
    <property type="entry name" value="SDR_c"/>
    <property type="match status" value="1"/>
</dbReference>
<dbReference type="Proteomes" id="UP000245974">
    <property type="component" value="Unassembled WGS sequence"/>
</dbReference>
<comment type="similarity">
    <text evidence="1">Belongs to the short-chain dehydrogenases/reductases (SDR) family.</text>
</comment>
<evidence type="ECO:0000313" key="4">
    <source>
        <dbReference type="Proteomes" id="UP000245974"/>
    </source>
</evidence>
<name>A0A2U3MXJ5_9GAMM</name>
<dbReference type="FunFam" id="3.40.50.720:FF:000084">
    <property type="entry name" value="Short-chain dehydrogenase reductase"/>
    <property type="match status" value="1"/>
</dbReference>
<accession>A0A2U3MXJ5</accession>
<dbReference type="PANTHER" id="PTHR24321">
    <property type="entry name" value="DEHYDROGENASES, SHORT CHAIN"/>
    <property type="match status" value="1"/>
</dbReference>
<dbReference type="SUPFAM" id="SSF51735">
    <property type="entry name" value="NAD(P)-binding Rossmann-fold domains"/>
    <property type="match status" value="1"/>
</dbReference>
<evidence type="ECO:0000313" key="3">
    <source>
        <dbReference type="EMBL" id="SPL70157.1"/>
    </source>
</evidence>
<dbReference type="Gene3D" id="3.40.50.720">
    <property type="entry name" value="NAD(P)-binding Rossmann-like Domain"/>
    <property type="match status" value="1"/>
</dbReference>
<evidence type="ECO:0000256" key="2">
    <source>
        <dbReference type="ARBA" id="ARBA00023002"/>
    </source>
</evidence>
<dbReference type="InParanoid" id="A0A2U3MXJ5"/>
<dbReference type="PRINTS" id="PR00080">
    <property type="entry name" value="SDRFAMILY"/>
</dbReference>
<dbReference type="PRINTS" id="PR00081">
    <property type="entry name" value="GDHRDH"/>
</dbReference>